<dbReference type="RefSeq" id="WP_084441901.1">
    <property type="nucleotide sequence ID" value="NZ_CP109796.1"/>
</dbReference>
<keyword evidence="3 5" id="KW-0472">Membrane</keyword>
<dbReference type="PANTHER" id="PTHR11360:SF304">
    <property type="entry name" value="MFS DOMAIN-CONTAINING PROTEIN"/>
    <property type="match status" value="1"/>
</dbReference>
<evidence type="ECO:0000259" key="6">
    <source>
        <dbReference type="PROSITE" id="PS50850"/>
    </source>
</evidence>
<name>A0A178IMD3_9BACT</name>
<dbReference type="SUPFAM" id="SSF103473">
    <property type="entry name" value="MFS general substrate transporter"/>
    <property type="match status" value="1"/>
</dbReference>
<keyword evidence="8" id="KW-1185">Reference proteome</keyword>
<evidence type="ECO:0000256" key="1">
    <source>
        <dbReference type="ARBA" id="ARBA00022692"/>
    </source>
</evidence>
<proteinExistence type="predicted"/>
<dbReference type="EMBL" id="LRRQ01000042">
    <property type="protein sequence ID" value="OAM91062.1"/>
    <property type="molecule type" value="Genomic_DNA"/>
</dbReference>
<dbReference type="Pfam" id="PF07690">
    <property type="entry name" value="MFS_1"/>
    <property type="match status" value="1"/>
</dbReference>
<feature type="compositionally biased region" description="Basic and acidic residues" evidence="4">
    <location>
        <begin position="10"/>
        <end position="24"/>
    </location>
</feature>
<dbReference type="AlphaFoldDB" id="A0A178IMD3"/>
<feature type="transmembrane region" description="Helical" evidence="5">
    <location>
        <begin position="394"/>
        <end position="415"/>
    </location>
</feature>
<dbReference type="OrthoDB" id="9793415at2"/>
<dbReference type="InterPro" id="IPR036259">
    <property type="entry name" value="MFS_trans_sf"/>
</dbReference>
<dbReference type="STRING" id="1184151.AW736_05380"/>
<evidence type="ECO:0000313" key="8">
    <source>
        <dbReference type="Proteomes" id="UP000078486"/>
    </source>
</evidence>
<reference evidence="7 8" key="1">
    <citation type="submission" date="2016-01" db="EMBL/GenBank/DDBJ databases">
        <title>High potential of lignocellulose degradation of a new Verrucomicrobia species.</title>
        <authorList>
            <person name="Wang Y."/>
            <person name="Shi Y."/>
            <person name="Qiu Z."/>
            <person name="Liu S."/>
            <person name="Yang H."/>
        </authorList>
    </citation>
    <scope>NUCLEOTIDE SEQUENCE [LARGE SCALE GENOMIC DNA]</scope>
    <source>
        <strain evidence="7 8">TSB47</strain>
    </source>
</reference>
<feature type="transmembrane region" description="Helical" evidence="5">
    <location>
        <begin position="69"/>
        <end position="88"/>
    </location>
</feature>
<feature type="transmembrane region" description="Helical" evidence="5">
    <location>
        <begin position="362"/>
        <end position="388"/>
    </location>
</feature>
<feature type="domain" description="Major facilitator superfamily (MFS) profile" evidence="6">
    <location>
        <begin position="28"/>
        <end position="416"/>
    </location>
</feature>
<dbReference type="PANTHER" id="PTHR11360">
    <property type="entry name" value="MONOCARBOXYLATE TRANSPORTER"/>
    <property type="match status" value="1"/>
</dbReference>
<feature type="transmembrane region" description="Helical" evidence="5">
    <location>
        <begin position="32"/>
        <end position="49"/>
    </location>
</feature>
<feature type="region of interest" description="Disordered" evidence="4">
    <location>
        <begin position="1"/>
        <end position="24"/>
    </location>
</feature>
<dbReference type="Proteomes" id="UP000078486">
    <property type="component" value="Unassembled WGS sequence"/>
</dbReference>
<accession>A0A178IMD3</accession>
<keyword evidence="1 5" id="KW-0812">Transmembrane</keyword>
<evidence type="ECO:0000256" key="4">
    <source>
        <dbReference type="SAM" id="MobiDB-lite"/>
    </source>
</evidence>
<feature type="transmembrane region" description="Helical" evidence="5">
    <location>
        <begin position="330"/>
        <end position="350"/>
    </location>
</feature>
<feature type="transmembrane region" description="Helical" evidence="5">
    <location>
        <begin position="184"/>
        <end position="208"/>
    </location>
</feature>
<organism evidence="7 8">
    <name type="scientific">Termitidicoccus mucosus</name>
    <dbReference type="NCBI Taxonomy" id="1184151"/>
    <lineage>
        <taxon>Bacteria</taxon>
        <taxon>Pseudomonadati</taxon>
        <taxon>Verrucomicrobiota</taxon>
        <taxon>Opitutia</taxon>
        <taxon>Opitutales</taxon>
        <taxon>Opitutaceae</taxon>
        <taxon>Termitidicoccus</taxon>
    </lineage>
</organism>
<evidence type="ECO:0000256" key="2">
    <source>
        <dbReference type="ARBA" id="ARBA00022989"/>
    </source>
</evidence>
<dbReference type="GO" id="GO:0022857">
    <property type="term" value="F:transmembrane transporter activity"/>
    <property type="evidence" value="ECO:0007669"/>
    <property type="project" value="InterPro"/>
</dbReference>
<dbReference type="Gene3D" id="1.20.1250.20">
    <property type="entry name" value="MFS general substrate transporter like domains"/>
    <property type="match status" value="2"/>
</dbReference>
<dbReference type="InterPro" id="IPR011701">
    <property type="entry name" value="MFS"/>
</dbReference>
<feature type="transmembrane region" description="Helical" evidence="5">
    <location>
        <begin position="238"/>
        <end position="263"/>
    </location>
</feature>
<dbReference type="CDD" id="cd17353">
    <property type="entry name" value="MFS_OFA_like"/>
    <property type="match status" value="1"/>
</dbReference>
<feature type="transmembrane region" description="Helical" evidence="5">
    <location>
        <begin position="95"/>
        <end position="114"/>
    </location>
</feature>
<dbReference type="InterPro" id="IPR050327">
    <property type="entry name" value="Proton-linked_MCT"/>
</dbReference>
<dbReference type="PROSITE" id="PS50850">
    <property type="entry name" value="MFS"/>
    <property type="match status" value="1"/>
</dbReference>
<dbReference type="InterPro" id="IPR020846">
    <property type="entry name" value="MFS_dom"/>
</dbReference>
<keyword evidence="2 5" id="KW-1133">Transmembrane helix</keyword>
<protein>
    <recommendedName>
        <fullName evidence="6">Major facilitator superfamily (MFS) profile domain-containing protein</fullName>
    </recommendedName>
</protein>
<sequence>MSNSHRIHAGKSEAFEKDTDQPGNDRHYGRQVVLAGVGINLALGFLYAWSVISKKIPDSWQWSEADRVLPYSIACLGISLPMVFTGWFQDKCGPRMAATIGGILAGSGIILASLTQSLAGYALGFGALFGVGTSFAYAAVTPTAVKWFSPAKTGVVTGIVVGGYGLATLYAAPLAELLINAHGISNTLLAVGIVFFLGIVGFSQLLVLPKTPSRSEKKGNPDSCDDFSPREIVRTWQFYVIWFAYACASGAGLMVISKLAIIADFQAGLKLGFVLVACLGLGNGGGRILTGAISDRIGRKATLLICFATQACLIFLLSKSKGPEYGTLPVFMALSTLIGMNYGANLSLYPSITKDYYGLKNFGANFGLIHSAWGVGGFALSFLAGYTFDMMHSFILAYKCAIVLLLFAFVLTVFIKAPGRREQSMIARGLGKTERGD</sequence>
<feature type="transmembrane region" description="Helical" evidence="5">
    <location>
        <begin position="269"/>
        <end position="289"/>
    </location>
</feature>
<evidence type="ECO:0000256" key="3">
    <source>
        <dbReference type="ARBA" id="ARBA00023136"/>
    </source>
</evidence>
<evidence type="ECO:0000313" key="7">
    <source>
        <dbReference type="EMBL" id="OAM91062.1"/>
    </source>
</evidence>
<feature type="transmembrane region" description="Helical" evidence="5">
    <location>
        <begin position="153"/>
        <end position="172"/>
    </location>
</feature>
<evidence type="ECO:0000256" key="5">
    <source>
        <dbReference type="SAM" id="Phobius"/>
    </source>
</evidence>
<gene>
    <name evidence="7" type="ORF">AW736_05380</name>
</gene>
<feature type="transmembrane region" description="Helical" evidence="5">
    <location>
        <begin position="120"/>
        <end position="141"/>
    </location>
</feature>
<feature type="transmembrane region" description="Helical" evidence="5">
    <location>
        <begin position="301"/>
        <end position="318"/>
    </location>
</feature>
<comment type="caution">
    <text evidence="7">The sequence shown here is derived from an EMBL/GenBank/DDBJ whole genome shotgun (WGS) entry which is preliminary data.</text>
</comment>